<feature type="compositionally biased region" description="Polar residues" evidence="4">
    <location>
        <begin position="82"/>
        <end position="102"/>
    </location>
</feature>
<dbReference type="GO" id="GO:0000160">
    <property type="term" value="P:phosphorelay signal transduction system"/>
    <property type="evidence" value="ECO:0007669"/>
    <property type="project" value="UniProtKB-KW"/>
</dbReference>
<organism evidence="6">
    <name type="scientific">Rosellinia necatrix</name>
    <name type="common">White root-rot fungus</name>
    <dbReference type="NCBI Taxonomy" id="77044"/>
    <lineage>
        <taxon>Eukaryota</taxon>
        <taxon>Fungi</taxon>
        <taxon>Dikarya</taxon>
        <taxon>Ascomycota</taxon>
        <taxon>Pezizomycotina</taxon>
        <taxon>Sordariomycetes</taxon>
        <taxon>Xylariomycetidae</taxon>
        <taxon>Xylariales</taxon>
        <taxon>Xylariaceae</taxon>
        <taxon>Rosellinia</taxon>
    </lineage>
</organism>
<evidence type="ECO:0000256" key="2">
    <source>
        <dbReference type="ARBA" id="ARBA00023012"/>
    </source>
</evidence>
<feature type="region of interest" description="Disordered" evidence="4">
    <location>
        <begin position="74"/>
        <end position="102"/>
    </location>
</feature>
<evidence type="ECO:0000256" key="1">
    <source>
        <dbReference type="ARBA" id="ARBA00022553"/>
    </source>
</evidence>
<evidence type="ECO:0000313" key="6">
    <source>
        <dbReference type="EMBL" id="GAW26848.1"/>
    </source>
</evidence>
<comment type="caution">
    <text evidence="3">Lacks conserved residue(s) required for the propagation of feature annotation.</text>
</comment>
<evidence type="ECO:0000313" key="7">
    <source>
        <dbReference type="Proteomes" id="UP000054516"/>
    </source>
</evidence>
<evidence type="ECO:0000259" key="5">
    <source>
        <dbReference type="PROSITE" id="PS50110"/>
    </source>
</evidence>
<feature type="domain" description="Response regulatory" evidence="5">
    <location>
        <begin position="1"/>
        <end position="63"/>
    </location>
</feature>
<dbReference type="SUPFAM" id="SSF52172">
    <property type="entry name" value="CheY-like"/>
    <property type="match status" value="1"/>
</dbReference>
<dbReference type="InterPro" id="IPR011006">
    <property type="entry name" value="CheY-like_superfamily"/>
</dbReference>
<dbReference type="OrthoDB" id="424572at2759"/>
<evidence type="ECO:0000256" key="3">
    <source>
        <dbReference type="PROSITE-ProRule" id="PRU00169"/>
    </source>
</evidence>
<dbReference type="Gene3D" id="3.40.50.2300">
    <property type="match status" value="1"/>
</dbReference>
<keyword evidence="7" id="KW-1185">Reference proteome</keyword>
<keyword evidence="2" id="KW-0902">Two-component regulatory system</keyword>
<dbReference type="AlphaFoldDB" id="A0A1S8A9T6"/>
<sequence>MPQLDGVSATAMIRDMQPNTPIIAMTSNINQQDLEMYFHWGMRDVLAKPFTKEGMIGKLRRHLANMLRNPPAEGMMDPVYSNGGSAQPPTPGPYSNQVARYE</sequence>
<dbReference type="EMBL" id="DF977497">
    <property type="protein sequence ID" value="GAW26848.1"/>
    <property type="molecule type" value="Genomic_DNA"/>
</dbReference>
<protein>
    <submittedName>
        <fullName evidence="6">Putative response regulator-like protein</fullName>
    </submittedName>
</protein>
<gene>
    <name evidence="6" type="ORF">SAMD00023353_5200360</name>
</gene>
<dbReference type="PROSITE" id="PS50110">
    <property type="entry name" value="RESPONSE_REGULATORY"/>
    <property type="match status" value="1"/>
</dbReference>
<reference evidence="6" key="1">
    <citation type="submission" date="2016-03" db="EMBL/GenBank/DDBJ databases">
        <title>Draft genome sequence of Rosellinia necatrix.</title>
        <authorList>
            <person name="Kanematsu S."/>
        </authorList>
    </citation>
    <scope>NUCLEOTIDE SEQUENCE [LARGE SCALE GENOMIC DNA]</scope>
    <source>
        <strain evidence="6">W97</strain>
    </source>
</reference>
<keyword evidence="1" id="KW-0597">Phosphoprotein</keyword>
<evidence type="ECO:0000256" key="4">
    <source>
        <dbReference type="SAM" id="MobiDB-lite"/>
    </source>
</evidence>
<dbReference type="PANTHER" id="PTHR45339">
    <property type="entry name" value="HYBRID SIGNAL TRANSDUCTION HISTIDINE KINASE J"/>
    <property type="match status" value="1"/>
</dbReference>
<dbReference type="STRING" id="77044.A0A1S8A9T6"/>
<proteinExistence type="predicted"/>
<dbReference type="Pfam" id="PF00072">
    <property type="entry name" value="Response_reg"/>
    <property type="match status" value="1"/>
</dbReference>
<accession>A0A1S8A9T6</accession>
<dbReference type="Proteomes" id="UP000054516">
    <property type="component" value="Unassembled WGS sequence"/>
</dbReference>
<dbReference type="InterPro" id="IPR001789">
    <property type="entry name" value="Sig_transdc_resp-reg_receiver"/>
</dbReference>
<dbReference type="PANTHER" id="PTHR45339:SF1">
    <property type="entry name" value="HYBRID SIGNAL TRANSDUCTION HISTIDINE KINASE J"/>
    <property type="match status" value="1"/>
</dbReference>
<name>A0A1S8A9T6_ROSNE</name>